<keyword evidence="5" id="KW-1185">Reference proteome</keyword>
<gene>
    <name evidence="4" type="ORF">EZ315_01030</name>
</gene>
<dbReference type="GeneID" id="82148354"/>
<protein>
    <submittedName>
        <fullName evidence="4">Glycosyltransferase family 1 protein</fullName>
    </submittedName>
</protein>
<feature type="domain" description="Glycosyl transferase family 1" evidence="2">
    <location>
        <begin position="205"/>
        <end position="361"/>
    </location>
</feature>
<dbReference type="GO" id="GO:0016757">
    <property type="term" value="F:glycosyltransferase activity"/>
    <property type="evidence" value="ECO:0007669"/>
    <property type="project" value="InterPro"/>
</dbReference>
<accession>A0A4Z0V6L0</accession>
<dbReference type="CDD" id="cd03809">
    <property type="entry name" value="GT4_MtfB-like"/>
    <property type="match status" value="1"/>
</dbReference>
<dbReference type="AlphaFoldDB" id="A0A4Z0V6L0"/>
<comment type="caution">
    <text evidence="4">The sequence shown here is derived from an EMBL/GenBank/DDBJ whole genome shotgun (WGS) entry which is preliminary data.</text>
</comment>
<dbReference type="Gene3D" id="3.40.50.2000">
    <property type="entry name" value="Glycogen Phosphorylase B"/>
    <property type="match status" value="2"/>
</dbReference>
<evidence type="ECO:0000259" key="2">
    <source>
        <dbReference type="Pfam" id="PF00534"/>
    </source>
</evidence>
<dbReference type="RefSeq" id="WP_135469863.1">
    <property type="nucleotide sequence ID" value="NZ_CASJDB010000010.1"/>
</dbReference>
<dbReference type="PANTHER" id="PTHR46401">
    <property type="entry name" value="GLYCOSYLTRANSFERASE WBBK-RELATED"/>
    <property type="match status" value="1"/>
</dbReference>
<evidence type="ECO:0000313" key="4">
    <source>
        <dbReference type="EMBL" id="TGG39363.1"/>
    </source>
</evidence>
<dbReference type="InterPro" id="IPR028098">
    <property type="entry name" value="Glyco_trans_4-like_N"/>
</dbReference>
<keyword evidence="1 4" id="KW-0808">Transferase</keyword>
<dbReference type="EMBL" id="SJSA01000001">
    <property type="protein sequence ID" value="TGG39363.1"/>
    <property type="molecule type" value="Genomic_DNA"/>
</dbReference>
<evidence type="ECO:0000313" key="5">
    <source>
        <dbReference type="Proteomes" id="UP000297635"/>
    </source>
</evidence>
<reference evidence="4 5" key="1">
    <citation type="submission" date="2019-02" db="EMBL/GenBank/DDBJ databases">
        <title>Isolation and identification of novel species under the genus Muribaculum.</title>
        <authorList>
            <person name="Miyake S."/>
            <person name="Ding Y."/>
            <person name="Low A."/>
            <person name="Soh M."/>
            <person name="Seedorf H."/>
        </authorList>
    </citation>
    <scope>NUCLEOTIDE SEQUENCE [LARGE SCALE GENOMIC DNA]</scope>
    <source>
        <strain evidence="4 5">TLL-A3</strain>
    </source>
</reference>
<organism evidence="4 5">
    <name type="scientific">Duncaniella freteri</name>
    <dbReference type="NCBI Taxonomy" id="2530391"/>
    <lineage>
        <taxon>Bacteria</taxon>
        <taxon>Pseudomonadati</taxon>
        <taxon>Bacteroidota</taxon>
        <taxon>Bacteroidia</taxon>
        <taxon>Bacteroidales</taxon>
        <taxon>Muribaculaceae</taxon>
        <taxon>Duncaniella</taxon>
    </lineage>
</organism>
<name>A0A4Z0V6L0_9BACT</name>
<feature type="domain" description="Glycosyltransferase subfamily 4-like N-terminal" evidence="3">
    <location>
        <begin position="78"/>
        <end position="194"/>
    </location>
</feature>
<dbReference type="InterPro" id="IPR001296">
    <property type="entry name" value="Glyco_trans_1"/>
</dbReference>
<dbReference type="Pfam" id="PF13439">
    <property type="entry name" value="Glyco_transf_4"/>
    <property type="match status" value="1"/>
</dbReference>
<evidence type="ECO:0000259" key="3">
    <source>
        <dbReference type="Pfam" id="PF13439"/>
    </source>
</evidence>
<dbReference type="Proteomes" id="UP000297635">
    <property type="component" value="Unassembled WGS sequence"/>
</dbReference>
<dbReference type="SUPFAM" id="SSF53756">
    <property type="entry name" value="UDP-Glycosyltransferase/glycogen phosphorylase"/>
    <property type="match status" value="1"/>
</dbReference>
<dbReference type="Pfam" id="PF00534">
    <property type="entry name" value="Glycos_transf_1"/>
    <property type="match status" value="1"/>
</dbReference>
<evidence type="ECO:0000256" key="1">
    <source>
        <dbReference type="ARBA" id="ARBA00022679"/>
    </source>
</evidence>
<proteinExistence type="predicted"/>
<dbReference type="PANTHER" id="PTHR46401:SF2">
    <property type="entry name" value="GLYCOSYLTRANSFERASE WBBK-RELATED"/>
    <property type="match status" value="1"/>
</dbReference>
<dbReference type="GO" id="GO:0009103">
    <property type="term" value="P:lipopolysaccharide biosynthetic process"/>
    <property type="evidence" value="ECO:0007669"/>
    <property type="project" value="TreeGrafter"/>
</dbReference>
<sequence>MITFVENFAEIIDWFCFDIISLIMNILYDYQTFLNQRFGGISRYFAELMTRLPDGFRFKNPVMLSSNVYLSSVPGMRLACMSVPHFLKRGRKAYKINRFLSRRALDGGKYDVFHPTYYDPYFLRNVKRPYVMTVYDMIHERFPEMFPEQDHTSELKRITVTKADKIIAISHWTKKDLIEIYGLPEDKIEVIHLGQSIDTTNEQPVEGLPESYILFVGNRGAYKNFERFARAFARIHRNHPDVKLVCTGGLFSESEMAFLKDLSIDSCIHHYFVSEAQLVYLYRHALCFVFPSLYEGFGIPILEAYAADCPLVLSNTSCFPEVAHDGGIYFDPYDVDSITEAIERVVTDVHLRSELVNKGRKVLDMYSWDKMAIETAKVYESLK</sequence>